<name>A0A9P6CC80_9AGAR</name>
<sequence>MRALTPFFLCFTASSVVWASQIPIRQSEQSFPATTNFEEETWEFDLSLIGAREPSNSTSHLVFSTVSGLLQQWANTRYRNGHTIVPGTVPQGTLLYFGSRNQEIPTTPDWVATDPEHSYHFCRGREDVGCWQLTLMTTRPLNVLYFDGSSAGKMEGGPMDSQDMLLWGKVTREPIYEEVRRINELCDWGREFGLDGFVRMEMDFEIMLCDFTAGVEQVSHLNLVTEIPTPANSTIVNAGDHFPSLWVTVIESGAWHNQYPGEARIRLDLTRLVSFYDSSLVPSLVPRRYGKHRLTHRIKGMSSSDRTSVINRLREVLGNTTEPSSGVDWSTLLRVITQRFADRLELIQYFVNDTSDGSPSVQLKKLRSAQFQLRTMLTPYILFSSSPPPDSDSRANISWATPVFKHCATTHTTLFTTNHAISSRLTPSEKLILDAVRGTTKEICRVVVRLWAEGVMTGIDPVEPYHPSTPLPAKDINNMVARWRDEIDSLMGWLDWSVWVKCRPACSFEEMCYLPTWPFLRPSNPPHRDPQTQTGVKWPNQDNESEWLDPKPKCYRRVKPYNL</sequence>
<dbReference type="Proteomes" id="UP000807353">
    <property type="component" value="Unassembled WGS sequence"/>
</dbReference>
<reference evidence="3" key="1">
    <citation type="submission" date="2020-11" db="EMBL/GenBank/DDBJ databases">
        <authorList>
            <consortium name="DOE Joint Genome Institute"/>
            <person name="Ahrendt S."/>
            <person name="Riley R."/>
            <person name="Andreopoulos W."/>
            <person name="Labutti K."/>
            <person name="Pangilinan J."/>
            <person name="Ruiz-Duenas F.J."/>
            <person name="Barrasa J.M."/>
            <person name="Sanchez-Garcia M."/>
            <person name="Camarero S."/>
            <person name="Miyauchi S."/>
            <person name="Serrano A."/>
            <person name="Linde D."/>
            <person name="Babiker R."/>
            <person name="Drula E."/>
            <person name="Ayuso-Fernandez I."/>
            <person name="Pacheco R."/>
            <person name="Padilla G."/>
            <person name="Ferreira P."/>
            <person name="Barriuso J."/>
            <person name="Kellner H."/>
            <person name="Castanera R."/>
            <person name="Alfaro M."/>
            <person name="Ramirez L."/>
            <person name="Pisabarro A.G."/>
            <person name="Kuo A."/>
            <person name="Tritt A."/>
            <person name="Lipzen A."/>
            <person name="He G."/>
            <person name="Yan M."/>
            <person name="Ng V."/>
            <person name="Cullen D."/>
            <person name="Martin F."/>
            <person name="Rosso M.-N."/>
            <person name="Henrissat B."/>
            <person name="Hibbett D."/>
            <person name="Martinez A.T."/>
            <person name="Grigoriev I.V."/>
        </authorList>
    </citation>
    <scope>NUCLEOTIDE SEQUENCE</scope>
    <source>
        <strain evidence="3">CBS 247.69</strain>
    </source>
</reference>
<dbReference type="EMBL" id="MU150300">
    <property type="protein sequence ID" value="KAF9460356.1"/>
    <property type="molecule type" value="Genomic_DNA"/>
</dbReference>
<feature type="chain" id="PRO_5040500717" evidence="2">
    <location>
        <begin position="20"/>
        <end position="563"/>
    </location>
</feature>
<accession>A0A9P6CC80</accession>
<dbReference type="PANTHER" id="PTHR35204:SF1">
    <property type="entry name" value="ENTEROTOXIN"/>
    <property type="match status" value="1"/>
</dbReference>
<organism evidence="3 4">
    <name type="scientific">Collybia nuda</name>
    <dbReference type="NCBI Taxonomy" id="64659"/>
    <lineage>
        <taxon>Eukaryota</taxon>
        <taxon>Fungi</taxon>
        <taxon>Dikarya</taxon>
        <taxon>Basidiomycota</taxon>
        <taxon>Agaricomycotina</taxon>
        <taxon>Agaricomycetes</taxon>
        <taxon>Agaricomycetidae</taxon>
        <taxon>Agaricales</taxon>
        <taxon>Tricholomatineae</taxon>
        <taxon>Clitocybaceae</taxon>
        <taxon>Collybia</taxon>
    </lineage>
</organism>
<evidence type="ECO:0000313" key="3">
    <source>
        <dbReference type="EMBL" id="KAF9460356.1"/>
    </source>
</evidence>
<feature type="signal peptide" evidence="2">
    <location>
        <begin position="1"/>
        <end position="19"/>
    </location>
</feature>
<evidence type="ECO:0000313" key="4">
    <source>
        <dbReference type="Proteomes" id="UP000807353"/>
    </source>
</evidence>
<protein>
    <submittedName>
        <fullName evidence="3">Uncharacterized protein</fullName>
    </submittedName>
</protein>
<feature type="region of interest" description="Disordered" evidence="1">
    <location>
        <begin position="524"/>
        <end position="550"/>
    </location>
</feature>
<keyword evidence="4" id="KW-1185">Reference proteome</keyword>
<proteinExistence type="predicted"/>
<evidence type="ECO:0000256" key="2">
    <source>
        <dbReference type="SAM" id="SignalP"/>
    </source>
</evidence>
<comment type="caution">
    <text evidence="3">The sequence shown here is derived from an EMBL/GenBank/DDBJ whole genome shotgun (WGS) entry which is preliminary data.</text>
</comment>
<dbReference type="AlphaFoldDB" id="A0A9P6CC80"/>
<dbReference type="InterPro" id="IPR038921">
    <property type="entry name" value="YOR389W-like"/>
</dbReference>
<gene>
    <name evidence="3" type="ORF">BDZ94DRAFT_1311611</name>
</gene>
<dbReference type="OrthoDB" id="10261782at2759"/>
<keyword evidence="2" id="KW-0732">Signal</keyword>
<evidence type="ECO:0000256" key="1">
    <source>
        <dbReference type="SAM" id="MobiDB-lite"/>
    </source>
</evidence>
<dbReference type="PANTHER" id="PTHR35204">
    <property type="entry name" value="YALI0A21131P"/>
    <property type="match status" value="1"/>
</dbReference>